<keyword evidence="5" id="KW-0238">DNA-binding</keyword>
<dbReference type="Pfam" id="PF08646">
    <property type="entry name" value="Rep_fac-A_C"/>
    <property type="match status" value="1"/>
</dbReference>
<evidence type="ECO:0000259" key="7">
    <source>
        <dbReference type="Pfam" id="PF08646"/>
    </source>
</evidence>
<evidence type="ECO:0000259" key="6">
    <source>
        <dbReference type="Pfam" id="PF02721"/>
    </source>
</evidence>
<protein>
    <recommendedName>
        <fullName evidence="10">Replication factor A C-terminal domain-containing protein</fullName>
    </recommendedName>
</protein>
<comment type="caution">
    <text evidence="8">The sequence shown here is derived from an EMBL/GenBank/DDBJ whole genome shotgun (WGS) entry which is preliminary data.</text>
</comment>
<dbReference type="InterPro" id="IPR013955">
    <property type="entry name" value="Rep_factor-A_C"/>
</dbReference>
<comment type="similarity">
    <text evidence="1">Belongs to the replication factor A protein 1 family.</text>
</comment>
<proteinExistence type="inferred from homology"/>
<dbReference type="Proteomes" id="UP001237642">
    <property type="component" value="Unassembled WGS sequence"/>
</dbReference>
<sequence length="452" mass="50729">MPQSTMISALTPNNNDHTLHVRVGRIWESMNKKKNTLLHTNVILLDEEKNHIVATIRNNQKQIYLPLLKEHRVYSISNFKVVPGPALYRSVDREFAINFFFNTRIEEKPDTGVIPLYKFELQSFDKVKNLVGRLRCLIDVVGKVLSYGHLMKMTNGTEKMDVLLINERNEFMTITLWKVGATHFLDLLATSKDGPVFVVMTGLVAKKFSDSPSLSSTNATRCYVNIDYAPLNTLKYALRTANNETPQPLPPPTAEQFVTSTGEIFRDLSISSVLETIIPTGTQVVRCLCRAKIVAVIDKNGWYYDCCPTCARALGDLDGKFYCLACDEETPSLAQRYRIVVQIEDPSGSTTVTLFDQEAQQLVGFPLPKLLSAQGEENNKTPFPPAINDIIGKVCTFQMNITPYNIIQGCKDYDITGIFEVNDVHSQQHILSDSNHTGNPINATAYKKQKIG</sequence>
<keyword evidence="2" id="KW-0479">Metal-binding</keyword>
<keyword evidence="9" id="KW-1185">Reference proteome</keyword>
<accession>A0AAD8HND1</accession>
<feature type="domain" description="Replication protein A 70 kDa DNA-binding subunit B/D first OB fold" evidence="6">
    <location>
        <begin position="5"/>
        <end position="107"/>
    </location>
</feature>
<evidence type="ECO:0000256" key="5">
    <source>
        <dbReference type="ARBA" id="ARBA00023125"/>
    </source>
</evidence>
<name>A0AAD8HND1_9APIA</name>
<dbReference type="CDD" id="cd04480">
    <property type="entry name" value="RPA1_DBD_A_like"/>
    <property type="match status" value="1"/>
</dbReference>
<dbReference type="CDD" id="cd04481">
    <property type="entry name" value="RPA1_DBD_B_like"/>
    <property type="match status" value="1"/>
</dbReference>
<evidence type="ECO:0000256" key="3">
    <source>
        <dbReference type="ARBA" id="ARBA00022771"/>
    </source>
</evidence>
<feature type="domain" description="Replication factor A C-terminal" evidence="7">
    <location>
        <begin position="293"/>
        <end position="401"/>
    </location>
</feature>
<dbReference type="Gene3D" id="2.40.50.140">
    <property type="entry name" value="Nucleic acid-binding proteins"/>
    <property type="match status" value="3"/>
</dbReference>
<dbReference type="GO" id="GO:0003677">
    <property type="term" value="F:DNA binding"/>
    <property type="evidence" value="ECO:0007669"/>
    <property type="project" value="UniProtKB-KW"/>
</dbReference>
<dbReference type="Pfam" id="PF02721">
    <property type="entry name" value="DUF223"/>
    <property type="match status" value="1"/>
</dbReference>
<organism evidence="8 9">
    <name type="scientific">Heracleum sosnowskyi</name>
    <dbReference type="NCBI Taxonomy" id="360622"/>
    <lineage>
        <taxon>Eukaryota</taxon>
        <taxon>Viridiplantae</taxon>
        <taxon>Streptophyta</taxon>
        <taxon>Embryophyta</taxon>
        <taxon>Tracheophyta</taxon>
        <taxon>Spermatophyta</taxon>
        <taxon>Magnoliopsida</taxon>
        <taxon>eudicotyledons</taxon>
        <taxon>Gunneridae</taxon>
        <taxon>Pentapetalae</taxon>
        <taxon>asterids</taxon>
        <taxon>campanulids</taxon>
        <taxon>Apiales</taxon>
        <taxon>Apiaceae</taxon>
        <taxon>Apioideae</taxon>
        <taxon>apioid superclade</taxon>
        <taxon>Tordylieae</taxon>
        <taxon>Tordyliinae</taxon>
        <taxon>Heracleum</taxon>
    </lineage>
</organism>
<dbReference type="PANTHER" id="PTHR47165">
    <property type="entry name" value="OS03G0429900 PROTEIN"/>
    <property type="match status" value="1"/>
</dbReference>
<reference evidence="8" key="2">
    <citation type="submission" date="2023-05" db="EMBL/GenBank/DDBJ databases">
        <authorList>
            <person name="Schelkunov M.I."/>
        </authorList>
    </citation>
    <scope>NUCLEOTIDE SEQUENCE</scope>
    <source>
        <strain evidence="8">Hsosn_3</strain>
        <tissue evidence="8">Leaf</tissue>
    </source>
</reference>
<keyword evidence="4" id="KW-0862">Zinc</keyword>
<keyword evidence="3" id="KW-0863">Zinc-finger</keyword>
<evidence type="ECO:0000256" key="2">
    <source>
        <dbReference type="ARBA" id="ARBA00022723"/>
    </source>
</evidence>
<dbReference type="SUPFAM" id="SSF50249">
    <property type="entry name" value="Nucleic acid-binding proteins"/>
    <property type="match status" value="3"/>
</dbReference>
<dbReference type="CDD" id="cd04476">
    <property type="entry name" value="RPA1_DBD_C"/>
    <property type="match status" value="1"/>
</dbReference>
<evidence type="ECO:0000313" key="8">
    <source>
        <dbReference type="EMBL" id="KAK1370447.1"/>
    </source>
</evidence>
<dbReference type="AlphaFoldDB" id="A0AAD8HND1"/>
<gene>
    <name evidence="8" type="ORF">POM88_036539</name>
</gene>
<evidence type="ECO:0000256" key="4">
    <source>
        <dbReference type="ARBA" id="ARBA00022833"/>
    </source>
</evidence>
<evidence type="ECO:0000313" key="9">
    <source>
        <dbReference type="Proteomes" id="UP001237642"/>
    </source>
</evidence>
<dbReference type="InterPro" id="IPR047192">
    <property type="entry name" value="Euk_RPA1_DBD_C"/>
</dbReference>
<reference evidence="8" key="1">
    <citation type="submission" date="2023-02" db="EMBL/GenBank/DDBJ databases">
        <title>Genome of toxic invasive species Heracleum sosnowskyi carries increased number of genes despite the absence of recent whole-genome duplications.</title>
        <authorList>
            <person name="Schelkunov M."/>
            <person name="Shtratnikova V."/>
            <person name="Makarenko M."/>
            <person name="Klepikova A."/>
            <person name="Omelchenko D."/>
            <person name="Novikova G."/>
            <person name="Obukhova E."/>
            <person name="Bogdanov V."/>
            <person name="Penin A."/>
            <person name="Logacheva M."/>
        </authorList>
    </citation>
    <scope>NUCLEOTIDE SEQUENCE</scope>
    <source>
        <strain evidence="8">Hsosn_3</strain>
        <tissue evidence="8">Leaf</tissue>
    </source>
</reference>
<evidence type="ECO:0000256" key="1">
    <source>
        <dbReference type="ARBA" id="ARBA00005690"/>
    </source>
</evidence>
<dbReference type="GO" id="GO:0008270">
    <property type="term" value="F:zinc ion binding"/>
    <property type="evidence" value="ECO:0007669"/>
    <property type="project" value="UniProtKB-KW"/>
</dbReference>
<evidence type="ECO:0008006" key="10">
    <source>
        <dbReference type="Google" id="ProtNLM"/>
    </source>
</evidence>
<dbReference type="InterPro" id="IPR012340">
    <property type="entry name" value="NA-bd_OB-fold"/>
</dbReference>
<dbReference type="PANTHER" id="PTHR47165:SF4">
    <property type="entry name" value="OS03G0429900 PROTEIN"/>
    <property type="match status" value="1"/>
</dbReference>
<dbReference type="InterPro" id="IPR003871">
    <property type="entry name" value="RFA1B/D_OB_1st"/>
</dbReference>
<dbReference type="EMBL" id="JAUIZM010000008">
    <property type="protein sequence ID" value="KAK1370447.1"/>
    <property type="molecule type" value="Genomic_DNA"/>
</dbReference>